<dbReference type="EMBL" id="KC990833">
    <property type="protein sequence ID" value="AGQ49778.1"/>
    <property type="molecule type" value="Genomic_DNA"/>
</dbReference>
<proteinExistence type="predicted"/>
<evidence type="ECO:0000313" key="2">
    <source>
        <dbReference type="EMBL" id="AGQ49778.1"/>
    </source>
</evidence>
<dbReference type="GeneID" id="18129218"/>
<accession>V9NJN3</accession>
<sequence>MNFIYFCVFVLIPLNILSLNYNKNFLLSILLALESILLIITTIIFIISIAHLNFNTITLSLYIITLSAIEASIGISILTLISRNFNICNINNLNILKN</sequence>
<keyword evidence="1" id="KW-1133">Transmembrane helix</keyword>
<dbReference type="Gene3D" id="1.10.287.3510">
    <property type="match status" value="1"/>
</dbReference>
<dbReference type="CTD" id="4539"/>
<name>V9NJN3_9ECHI</name>
<feature type="transmembrane region" description="Helical" evidence="1">
    <location>
        <begin position="28"/>
        <end position="52"/>
    </location>
</feature>
<geneLocation type="mitochondrion" evidence="2"/>
<keyword evidence="2" id="KW-0496">Mitochondrion</keyword>
<keyword evidence="1" id="KW-0472">Membrane</keyword>
<keyword evidence="1" id="KW-0812">Transmembrane</keyword>
<evidence type="ECO:0000256" key="1">
    <source>
        <dbReference type="SAM" id="Phobius"/>
    </source>
</evidence>
<organism evidence="2">
    <name type="scientific">Ophiacantha linea</name>
    <dbReference type="NCBI Taxonomy" id="1357420"/>
    <lineage>
        <taxon>Eukaryota</taxon>
        <taxon>Metazoa</taxon>
        <taxon>Echinodermata</taxon>
        <taxon>Eleutherozoa</taxon>
        <taxon>Asterozoa</taxon>
        <taxon>Ophiuroidea</taxon>
        <taxon>Myophiuroidea</taxon>
        <taxon>Metophiurida</taxon>
        <taxon>Ophintegrida</taxon>
        <taxon>Amphilepidida</taxon>
        <taxon>Ophiurina</taxon>
        <taxon>Ophiacanthidae</taxon>
        <taxon>Ophiacantha</taxon>
    </lineage>
</organism>
<reference evidence="2" key="1">
    <citation type="submission" date="2013-04" db="EMBL/GenBank/DDBJ databases">
        <title>Complete mitochondrial genome of Ophiacantha linea (Echinodermata, Ophiuroidea, Ophiacanthidae).</title>
        <authorList>
            <person name="Park H.J."/>
            <person name="Ryu S.H."/>
            <person name="Hwang U.W."/>
        </authorList>
    </citation>
    <scope>NUCLEOTIDE SEQUENCE</scope>
</reference>
<dbReference type="RefSeq" id="YP_008994244.1">
    <property type="nucleotide sequence ID" value="NC_023254.1"/>
</dbReference>
<feature type="transmembrane region" description="Helical" evidence="1">
    <location>
        <begin position="59"/>
        <end position="81"/>
    </location>
</feature>
<gene>
    <name evidence="2" type="primary">ND4L</name>
</gene>
<protein>
    <submittedName>
        <fullName evidence="2">NADH dehydrogenase subunit 4L</fullName>
    </submittedName>
</protein>
<dbReference type="AlphaFoldDB" id="V9NJN3"/>